<comment type="caution">
    <text evidence="2">The sequence shown here is derived from an EMBL/GenBank/DDBJ whole genome shotgun (WGS) entry which is preliminary data.</text>
</comment>
<dbReference type="EMBL" id="JACIEN010000004">
    <property type="protein sequence ID" value="MBB4018337.1"/>
    <property type="molecule type" value="Genomic_DNA"/>
</dbReference>
<dbReference type="RefSeq" id="WP_183317326.1">
    <property type="nucleotide sequence ID" value="NZ_JACIEN010000004.1"/>
</dbReference>
<dbReference type="AlphaFoldDB" id="A0A840C7N4"/>
<dbReference type="Proteomes" id="UP000577362">
    <property type="component" value="Unassembled WGS sequence"/>
</dbReference>
<accession>A0A840C7N4</accession>
<keyword evidence="3" id="KW-1185">Reference proteome</keyword>
<evidence type="ECO:0000256" key="1">
    <source>
        <dbReference type="SAM" id="MobiDB-lite"/>
    </source>
</evidence>
<feature type="region of interest" description="Disordered" evidence="1">
    <location>
        <begin position="1"/>
        <end position="41"/>
    </location>
</feature>
<feature type="compositionally biased region" description="Polar residues" evidence="1">
    <location>
        <begin position="8"/>
        <end position="18"/>
    </location>
</feature>
<name>A0A840C7N4_9HYPH</name>
<reference evidence="2 3" key="1">
    <citation type="submission" date="2020-08" db="EMBL/GenBank/DDBJ databases">
        <title>Genomic Encyclopedia of Type Strains, Phase IV (KMG-IV): sequencing the most valuable type-strain genomes for metagenomic binning, comparative biology and taxonomic classification.</title>
        <authorList>
            <person name="Goeker M."/>
        </authorList>
    </citation>
    <scope>NUCLEOTIDE SEQUENCE [LARGE SCALE GENOMIC DNA]</scope>
    <source>
        <strain evidence="2 3">DSM 103737</strain>
    </source>
</reference>
<evidence type="ECO:0000313" key="3">
    <source>
        <dbReference type="Proteomes" id="UP000577362"/>
    </source>
</evidence>
<proteinExistence type="predicted"/>
<organism evidence="2 3">
    <name type="scientific">Chelatococcus caeni</name>
    <dbReference type="NCBI Taxonomy" id="1348468"/>
    <lineage>
        <taxon>Bacteria</taxon>
        <taxon>Pseudomonadati</taxon>
        <taxon>Pseudomonadota</taxon>
        <taxon>Alphaproteobacteria</taxon>
        <taxon>Hyphomicrobiales</taxon>
        <taxon>Chelatococcaceae</taxon>
        <taxon>Chelatococcus</taxon>
    </lineage>
</organism>
<sequence>MKDDVTGSEVTSSVSPDDSNIIAFSGERPRKARRDGGNPTTEEVKHLIQRMYIKDVTNSLYQIDTLVLCAREKVKGRRSDSLARTKALLDVIVNLSKEAIETYEQTSELHKSLLDACAPRE</sequence>
<protein>
    <submittedName>
        <fullName evidence="2">Uncharacterized protein</fullName>
    </submittedName>
</protein>
<gene>
    <name evidence="2" type="ORF">GGR16_003384</name>
</gene>
<evidence type="ECO:0000313" key="2">
    <source>
        <dbReference type="EMBL" id="MBB4018337.1"/>
    </source>
</evidence>